<dbReference type="InterPro" id="IPR058031">
    <property type="entry name" value="AAA_lid_NorR"/>
</dbReference>
<accession>A0ABY9WJE9</accession>
<evidence type="ECO:0000313" key="9">
    <source>
        <dbReference type="EMBL" id="WNG43936.1"/>
    </source>
</evidence>
<dbReference type="PANTHER" id="PTHR32071">
    <property type="entry name" value="TRANSCRIPTIONAL REGULATORY PROTEIN"/>
    <property type="match status" value="1"/>
</dbReference>
<evidence type="ECO:0000256" key="3">
    <source>
        <dbReference type="ARBA" id="ARBA00023015"/>
    </source>
</evidence>
<keyword evidence="7" id="KW-0175">Coiled coil</keyword>
<dbReference type="InterPro" id="IPR009057">
    <property type="entry name" value="Homeodomain-like_sf"/>
</dbReference>
<proteinExistence type="predicted"/>
<protein>
    <submittedName>
        <fullName evidence="9">GAF domain-containing protein</fullName>
    </submittedName>
</protein>
<dbReference type="InterPro" id="IPR027417">
    <property type="entry name" value="P-loop_NTPase"/>
</dbReference>
<dbReference type="InterPro" id="IPR025662">
    <property type="entry name" value="Sigma_54_int_dom_ATP-bd_1"/>
</dbReference>
<dbReference type="CDD" id="cd00009">
    <property type="entry name" value="AAA"/>
    <property type="match status" value="1"/>
</dbReference>
<evidence type="ECO:0000259" key="8">
    <source>
        <dbReference type="PROSITE" id="PS50045"/>
    </source>
</evidence>
<evidence type="ECO:0000256" key="1">
    <source>
        <dbReference type="ARBA" id="ARBA00022741"/>
    </source>
</evidence>
<keyword evidence="2" id="KW-0067">ATP-binding</keyword>
<dbReference type="InterPro" id="IPR003593">
    <property type="entry name" value="AAA+_ATPase"/>
</dbReference>
<name>A0ABY9WJE9_9BACT</name>
<dbReference type="PROSITE" id="PS00675">
    <property type="entry name" value="SIGMA54_INTERACT_1"/>
    <property type="match status" value="1"/>
</dbReference>
<dbReference type="EMBL" id="CP043494">
    <property type="protein sequence ID" value="WNG43936.1"/>
    <property type="molecule type" value="Genomic_DNA"/>
</dbReference>
<sequence>MLPEELQSIALAVAQVRAVDEVLDAVVRGLAAQPEWALARLWLARPGDLCASCPMRAECPDTSRCLHLVASAGTPRQARKQWTRLDGRFRRFPLGVRKVGRIATTGQGVLLQRLDGDSGWIVDKAWAEREGIRAFAGQPLVFRGEVLGVLAVFSRRELSAREFSWLRTFADHAAVAITNARAFEELARLRERLEQERDYLREEVRDALSFGDIVGRSAPLQRVFQQLEPVAATNASVLILGESGVGKELVARALHERGPRRGRPLIRVNCASIPRELFESEFFGHVKGAFTGALKDRAGRFQLADGGTLFLDEVGEIPLELQGKLLRVLQEGTFERVGEDVTRRVDVRVIAATNRDLPSEVQEGRFRRDLYYRLSVFPIEVPPLRERKEDLPLLAAHFVRQACARLGRPTLTMGAEQLENLQRYDWPGNVRELENVIERAVILSNGAERLRLDLALPETARRSRATPPRPTTPPVPTFVTDAELRRREKENLQAALDAARGRIYGPEGAAALLGLKPTTLASRMKALGMPKPRVLPSPAGRGTG</sequence>
<keyword evidence="6" id="KW-0804">Transcription</keyword>
<evidence type="ECO:0000313" key="10">
    <source>
        <dbReference type="Proteomes" id="UP001611383"/>
    </source>
</evidence>
<keyword evidence="5" id="KW-0010">Activator</keyword>
<organism evidence="9 10">
    <name type="scientific">Archangium minus</name>
    <dbReference type="NCBI Taxonomy" id="83450"/>
    <lineage>
        <taxon>Bacteria</taxon>
        <taxon>Pseudomonadati</taxon>
        <taxon>Myxococcota</taxon>
        <taxon>Myxococcia</taxon>
        <taxon>Myxococcales</taxon>
        <taxon>Cystobacterineae</taxon>
        <taxon>Archangiaceae</taxon>
        <taxon>Archangium</taxon>
    </lineage>
</organism>
<dbReference type="SUPFAM" id="SSF55781">
    <property type="entry name" value="GAF domain-like"/>
    <property type="match status" value="1"/>
</dbReference>
<dbReference type="InterPro" id="IPR029016">
    <property type="entry name" value="GAF-like_dom_sf"/>
</dbReference>
<dbReference type="InterPro" id="IPR002078">
    <property type="entry name" value="Sigma_54_int"/>
</dbReference>
<dbReference type="Gene3D" id="3.30.450.40">
    <property type="match status" value="1"/>
</dbReference>
<dbReference type="PROSITE" id="PS50045">
    <property type="entry name" value="SIGMA54_INTERACT_4"/>
    <property type="match status" value="1"/>
</dbReference>
<dbReference type="SUPFAM" id="SSF52540">
    <property type="entry name" value="P-loop containing nucleoside triphosphate hydrolases"/>
    <property type="match status" value="1"/>
</dbReference>
<evidence type="ECO:0000256" key="5">
    <source>
        <dbReference type="ARBA" id="ARBA00023159"/>
    </source>
</evidence>
<feature type="coiled-coil region" evidence="7">
    <location>
        <begin position="179"/>
        <end position="206"/>
    </location>
</feature>
<dbReference type="InterPro" id="IPR003018">
    <property type="entry name" value="GAF"/>
</dbReference>
<keyword evidence="1" id="KW-0547">Nucleotide-binding</keyword>
<dbReference type="Pfam" id="PF01590">
    <property type="entry name" value="GAF"/>
    <property type="match status" value="1"/>
</dbReference>
<keyword evidence="10" id="KW-1185">Reference proteome</keyword>
<keyword evidence="4" id="KW-0238">DNA-binding</keyword>
<gene>
    <name evidence="9" type="ORF">F0U60_07395</name>
</gene>
<dbReference type="PANTHER" id="PTHR32071:SF117">
    <property type="entry name" value="PTS-DEPENDENT DIHYDROXYACETONE KINASE OPERON REGULATORY PROTEIN-RELATED"/>
    <property type="match status" value="1"/>
</dbReference>
<dbReference type="Proteomes" id="UP001611383">
    <property type="component" value="Chromosome"/>
</dbReference>
<dbReference type="SUPFAM" id="SSF46689">
    <property type="entry name" value="Homeodomain-like"/>
    <property type="match status" value="1"/>
</dbReference>
<dbReference type="Pfam" id="PF25601">
    <property type="entry name" value="AAA_lid_14"/>
    <property type="match status" value="1"/>
</dbReference>
<dbReference type="Pfam" id="PF00158">
    <property type="entry name" value="Sigma54_activat"/>
    <property type="match status" value="1"/>
</dbReference>
<keyword evidence="3" id="KW-0805">Transcription regulation</keyword>
<feature type="domain" description="Sigma-54 factor interaction" evidence="8">
    <location>
        <begin position="213"/>
        <end position="442"/>
    </location>
</feature>
<reference evidence="9 10" key="1">
    <citation type="submission" date="2019-08" db="EMBL/GenBank/DDBJ databases">
        <title>Archangium and Cystobacter genomes.</title>
        <authorList>
            <person name="Chen I.-C.K."/>
            <person name="Wielgoss S."/>
        </authorList>
    </citation>
    <scope>NUCLEOTIDE SEQUENCE [LARGE SCALE GENOMIC DNA]</scope>
    <source>
        <strain evidence="9 10">Cbm 6</strain>
    </source>
</reference>
<dbReference type="Gene3D" id="3.40.50.300">
    <property type="entry name" value="P-loop containing nucleotide triphosphate hydrolases"/>
    <property type="match status" value="1"/>
</dbReference>
<dbReference type="SMART" id="SM00065">
    <property type="entry name" value="GAF"/>
    <property type="match status" value="1"/>
</dbReference>
<dbReference type="PROSITE" id="PS00676">
    <property type="entry name" value="SIGMA54_INTERACT_2"/>
    <property type="match status" value="1"/>
</dbReference>
<evidence type="ECO:0000256" key="4">
    <source>
        <dbReference type="ARBA" id="ARBA00023125"/>
    </source>
</evidence>
<dbReference type="Gene3D" id="1.10.8.60">
    <property type="match status" value="1"/>
</dbReference>
<dbReference type="InterPro" id="IPR025944">
    <property type="entry name" value="Sigma_54_int_dom_CS"/>
</dbReference>
<evidence type="ECO:0000256" key="6">
    <source>
        <dbReference type="ARBA" id="ARBA00023163"/>
    </source>
</evidence>
<evidence type="ECO:0000256" key="2">
    <source>
        <dbReference type="ARBA" id="ARBA00022840"/>
    </source>
</evidence>
<dbReference type="RefSeq" id="WP_395815814.1">
    <property type="nucleotide sequence ID" value="NZ_CP043494.1"/>
</dbReference>
<dbReference type="PROSITE" id="PS00688">
    <property type="entry name" value="SIGMA54_INTERACT_3"/>
    <property type="match status" value="1"/>
</dbReference>
<dbReference type="SMART" id="SM00382">
    <property type="entry name" value="AAA"/>
    <property type="match status" value="1"/>
</dbReference>
<dbReference type="InterPro" id="IPR025943">
    <property type="entry name" value="Sigma_54_int_dom_ATP-bd_2"/>
</dbReference>
<evidence type="ECO:0000256" key="7">
    <source>
        <dbReference type="SAM" id="Coils"/>
    </source>
</evidence>